<dbReference type="InterPro" id="IPR036436">
    <property type="entry name" value="Disintegrin_dom_sf"/>
</dbReference>
<dbReference type="SMART" id="SM00050">
    <property type="entry name" value="DISIN"/>
    <property type="match status" value="1"/>
</dbReference>
<dbReference type="Gene3D" id="4.10.70.30">
    <property type="match status" value="1"/>
</dbReference>
<feature type="domain" description="Disintegrin" evidence="6">
    <location>
        <begin position="379"/>
        <end position="467"/>
    </location>
</feature>
<feature type="chain" id="PRO_5034100294" evidence="5">
    <location>
        <begin position="19"/>
        <end position="743"/>
    </location>
</feature>
<feature type="compositionally biased region" description="Polar residues" evidence="3">
    <location>
        <begin position="650"/>
        <end position="663"/>
    </location>
</feature>
<dbReference type="PANTHER" id="PTHR45702:SF5">
    <property type="entry name" value="ADAM METALLOPEPTIDASE DOMAIN 17B"/>
    <property type="match status" value="1"/>
</dbReference>
<dbReference type="InterPro" id="IPR024079">
    <property type="entry name" value="MetalloPept_cat_dom_sf"/>
</dbReference>
<keyword evidence="4" id="KW-1133">Transmembrane helix</keyword>
<reference evidence="8" key="1">
    <citation type="submission" date="2025-08" db="UniProtKB">
        <authorList>
            <consortium name="Ensembl"/>
        </authorList>
    </citation>
    <scope>IDENTIFICATION</scope>
</reference>
<name>A0A8C2K070_CYPCA</name>
<dbReference type="FunFam" id="4.10.70.10:FF:000003">
    <property type="entry name" value="Disintegrin and metalloproteinase domain-containing protein 17"/>
    <property type="match status" value="1"/>
</dbReference>
<dbReference type="Pfam" id="PF13574">
    <property type="entry name" value="Reprolysin_2"/>
    <property type="match status" value="1"/>
</dbReference>
<dbReference type="PANTHER" id="PTHR45702">
    <property type="entry name" value="ADAM10/ADAM17 METALLOPEPTIDASE FAMILY MEMBER"/>
    <property type="match status" value="1"/>
</dbReference>
<evidence type="ECO:0000256" key="4">
    <source>
        <dbReference type="SAM" id="Phobius"/>
    </source>
</evidence>
<dbReference type="GO" id="GO:0004222">
    <property type="term" value="F:metalloendopeptidase activity"/>
    <property type="evidence" value="ECO:0007669"/>
    <property type="project" value="InterPro"/>
</dbReference>
<dbReference type="Pfam" id="PF00200">
    <property type="entry name" value="Disintegrin"/>
    <property type="match status" value="1"/>
</dbReference>
<accession>A0A8C2K070</accession>
<dbReference type="InterPro" id="IPR032029">
    <property type="entry name" value="ADAM17_MPD"/>
</dbReference>
<feature type="binding site" evidence="2">
    <location>
        <position position="319"/>
    </location>
    <ligand>
        <name>Zn(2+)</name>
        <dbReference type="ChEBI" id="CHEBI:29105"/>
        <note>catalytic</note>
    </ligand>
</feature>
<dbReference type="PROSITE" id="PS50214">
    <property type="entry name" value="DISINTEGRIN_2"/>
    <property type="match status" value="1"/>
</dbReference>
<feature type="domain" description="Peptidase M12B" evidence="7">
    <location>
        <begin position="305"/>
        <end position="378"/>
    </location>
</feature>
<feature type="transmembrane region" description="Helical" evidence="4">
    <location>
        <begin position="575"/>
        <end position="597"/>
    </location>
</feature>
<dbReference type="PROSITE" id="PS50215">
    <property type="entry name" value="ADAM_MEPRO"/>
    <property type="match status" value="1"/>
</dbReference>
<dbReference type="GO" id="GO:0006509">
    <property type="term" value="P:membrane protein ectodomain proteolysis"/>
    <property type="evidence" value="ECO:0007669"/>
    <property type="project" value="TreeGrafter"/>
</dbReference>
<feature type="region of interest" description="Disordered" evidence="3">
    <location>
        <begin position="635"/>
        <end position="677"/>
    </location>
</feature>
<feature type="binding site" evidence="2">
    <location>
        <position position="309"/>
    </location>
    <ligand>
        <name>Zn(2+)</name>
        <dbReference type="ChEBI" id="CHEBI:29105"/>
        <note>catalytic</note>
    </ligand>
</feature>
<feature type="region of interest" description="Disordered" evidence="3">
    <location>
        <begin position="691"/>
        <end position="716"/>
    </location>
</feature>
<proteinExistence type="predicted"/>
<dbReference type="Gene3D" id="4.10.70.10">
    <property type="entry name" value="Disintegrin domain"/>
    <property type="match status" value="1"/>
</dbReference>
<dbReference type="InterPro" id="IPR001762">
    <property type="entry name" value="Disintegrin_dom"/>
</dbReference>
<keyword evidence="4" id="KW-0812">Transmembrane</keyword>
<dbReference type="CDD" id="cd14246">
    <property type="entry name" value="ADAM17_MPD"/>
    <property type="match status" value="1"/>
</dbReference>
<dbReference type="Proteomes" id="UP000694701">
    <property type="component" value="Unplaced"/>
</dbReference>
<feature type="signal peptide" evidence="5">
    <location>
        <begin position="1"/>
        <end position="18"/>
    </location>
</feature>
<dbReference type="InterPro" id="IPR051489">
    <property type="entry name" value="ADAM_Metalloproteinase"/>
</dbReference>
<keyword evidence="2" id="KW-0479">Metal-binding</keyword>
<keyword evidence="2" id="KW-0862">Zinc</keyword>
<evidence type="ECO:0000256" key="2">
    <source>
        <dbReference type="PROSITE-ProRule" id="PRU00276"/>
    </source>
</evidence>
<feature type="binding site" evidence="2">
    <location>
        <position position="313"/>
    </location>
    <ligand>
        <name>Zn(2+)</name>
        <dbReference type="ChEBI" id="CHEBI:29105"/>
        <note>catalytic</note>
    </ligand>
</feature>
<evidence type="ECO:0000313" key="9">
    <source>
        <dbReference type="Proteomes" id="UP000694701"/>
    </source>
</evidence>
<dbReference type="SUPFAM" id="SSF55486">
    <property type="entry name" value="Metalloproteases ('zincins'), catalytic domain"/>
    <property type="match status" value="1"/>
</dbReference>
<evidence type="ECO:0000259" key="7">
    <source>
        <dbReference type="PROSITE" id="PS50215"/>
    </source>
</evidence>
<evidence type="ECO:0000256" key="5">
    <source>
        <dbReference type="SAM" id="SignalP"/>
    </source>
</evidence>
<dbReference type="GO" id="GO:0005886">
    <property type="term" value="C:plasma membrane"/>
    <property type="evidence" value="ECO:0007669"/>
    <property type="project" value="TreeGrafter"/>
</dbReference>
<evidence type="ECO:0000256" key="1">
    <source>
        <dbReference type="ARBA" id="ARBA00023157"/>
    </source>
</evidence>
<feature type="active site" evidence="2">
    <location>
        <position position="310"/>
    </location>
</feature>
<dbReference type="Ensembl" id="ENSCCRT00020110096.1">
    <property type="protein sequence ID" value="ENSCCRP00020100702.1"/>
    <property type="gene ID" value="ENSCCRG00020046223.1"/>
</dbReference>
<protein>
    <submittedName>
        <fullName evidence="8">ADAM metallopeptidase domain 17b</fullName>
    </submittedName>
</protein>
<dbReference type="SUPFAM" id="SSF57552">
    <property type="entry name" value="Blood coagulation inhibitor (disintegrin)"/>
    <property type="match status" value="1"/>
</dbReference>
<keyword evidence="5" id="KW-0732">Signal</keyword>
<evidence type="ECO:0000313" key="8">
    <source>
        <dbReference type="Ensembl" id="ENSCCRP00020100702.1"/>
    </source>
</evidence>
<keyword evidence="1" id="KW-1015">Disulfide bond</keyword>
<dbReference type="Pfam" id="PF16698">
    <property type="entry name" value="ADAM17_MPD"/>
    <property type="match status" value="1"/>
</dbReference>
<organism evidence="8 9">
    <name type="scientific">Cyprinus carpio</name>
    <name type="common">Common carp</name>
    <dbReference type="NCBI Taxonomy" id="7962"/>
    <lineage>
        <taxon>Eukaryota</taxon>
        <taxon>Metazoa</taxon>
        <taxon>Chordata</taxon>
        <taxon>Craniata</taxon>
        <taxon>Vertebrata</taxon>
        <taxon>Euteleostomi</taxon>
        <taxon>Actinopterygii</taxon>
        <taxon>Neopterygii</taxon>
        <taxon>Teleostei</taxon>
        <taxon>Ostariophysi</taxon>
        <taxon>Cypriniformes</taxon>
        <taxon>Cyprinidae</taxon>
        <taxon>Cyprininae</taxon>
        <taxon>Cyprinus</taxon>
    </lineage>
</organism>
<comment type="caution">
    <text evidence="2">Lacks conserved residue(s) required for the propagation of feature annotation.</text>
</comment>
<dbReference type="GO" id="GO:0007219">
    <property type="term" value="P:Notch signaling pathway"/>
    <property type="evidence" value="ECO:0007669"/>
    <property type="project" value="TreeGrafter"/>
</dbReference>
<evidence type="ECO:0000256" key="3">
    <source>
        <dbReference type="SAM" id="MobiDB-lite"/>
    </source>
</evidence>
<dbReference type="Gene3D" id="3.40.390.10">
    <property type="entry name" value="Collagenase (Catalytic Domain)"/>
    <property type="match status" value="2"/>
</dbReference>
<keyword evidence="4" id="KW-0472">Membrane</keyword>
<dbReference type="GO" id="GO:0046872">
    <property type="term" value="F:metal ion binding"/>
    <property type="evidence" value="ECO:0007669"/>
    <property type="project" value="UniProtKB-KW"/>
</dbReference>
<sequence>MKRIVFFLACFFLTECSRRPIRDVLDDEYDQLSSLLSDFDVLQLSSLQQHSVRKRDVQSQTHAERLLGFTALQRHFKLYLTTNTELFTHDFKAVVVEDGAQEMYEVQRENFFTGHVIGEENSRVQAHIGDNDFTAHILTDDSEYNIEPLWRFMENPRDDRLLVYRSEDIRNVSRLAAPKVCGYISADASEMLPESVRAARTLDHSKNTCPLLLVADYRFFKYMGRNEESTTLNYLIELIDRVDDIYRNTSWDEEFKGYGVQIQQIIINKTPTQVEAGGAHFNMEGTPVKSKNVWDVKKLLEEADLVTTHELGHNFGAVHDPDDVPYCAPREDQGGRYVMYPIAVSGDHSNNKLFSNCSKISIAKRLRAKASTCFRERNSNVCGNSRVEEGEECDPGLLHLNSDRCCTSNCKLQPNVQCSDRNSACCKDCMFEKQGKVCQEPMNATCKGSSYCTGHSNECPPPESLPDGTICVDNGQCLNGECIPFCEAVKNWKSCACNETNDSCKVCCRDKNAVCAPYMNHKGNPLYLRKGKPCTVGFCDGGKCMKQVQDVIERLWDFIEKLDINTFGKFLADNIVGSVVVFSLLFWIPLSILVHCVDKKLDQQYELNTKSLFYPSNAELLSSLESASVRIFKPPTSSGSSAVPRFQASGPLQTSTPPVSISQVAPDPSPTPCALPTTEPQRMATIQEDPSYDSHLDEQALGEDFPTSGSASRSFDDLTENRENAMSFGVKRHARSNSKETEC</sequence>
<dbReference type="AlphaFoldDB" id="A0A8C2K070"/>
<dbReference type="InterPro" id="IPR001590">
    <property type="entry name" value="Peptidase_M12B"/>
</dbReference>
<evidence type="ECO:0000259" key="6">
    <source>
        <dbReference type="PROSITE" id="PS50214"/>
    </source>
</evidence>